<keyword evidence="1" id="KW-1133">Transmembrane helix</keyword>
<keyword evidence="1" id="KW-0472">Membrane</keyword>
<organism evidence="2">
    <name type="scientific">Anopheles braziliensis</name>
    <dbReference type="NCBI Taxonomy" id="58242"/>
    <lineage>
        <taxon>Eukaryota</taxon>
        <taxon>Metazoa</taxon>
        <taxon>Ecdysozoa</taxon>
        <taxon>Arthropoda</taxon>
        <taxon>Hexapoda</taxon>
        <taxon>Insecta</taxon>
        <taxon>Pterygota</taxon>
        <taxon>Neoptera</taxon>
        <taxon>Endopterygota</taxon>
        <taxon>Diptera</taxon>
        <taxon>Nematocera</taxon>
        <taxon>Culicoidea</taxon>
        <taxon>Culicidae</taxon>
        <taxon>Anophelinae</taxon>
        <taxon>Anopheles</taxon>
    </lineage>
</organism>
<accession>A0A2M3ZCF9</accession>
<dbReference type="AlphaFoldDB" id="A0A2M3ZCF9"/>
<evidence type="ECO:0000313" key="2">
    <source>
        <dbReference type="EMBL" id="MBW26234.1"/>
    </source>
</evidence>
<protein>
    <submittedName>
        <fullName evidence="2">Uncharacterized protein</fullName>
    </submittedName>
</protein>
<name>A0A2M3ZCF9_9DIPT</name>
<feature type="transmembrane region" description="Helical" evidence="1">
    <location>
        <begin position="6"/>
        <end position="24"/>
    </location>
</feature>
<sequence>MDRDVAIGLTLFFMLFLIGSYLLGRRSFRRRTKQIVVTWEIPGEVPAYSAPALVECADAQQYGKFGTVLLTPCNAPVMVQHVHEKHNRK</sequence>
<dbReference type="EMBL" id="GGFM01005483">
    <property type="protein sequence ID" value="MBW26234.1"/>
    <property type="molecule type" value="Transcribed_RNA"/>
</dbReference>
<proteinExistence type="predicted"/>
<evidence type="ECO:0000256" key="1">
    <source>
        <dbReference type="SAM" id="Phobius"/>
    </source>
</evidence>
<reference evidence="2" key="1">
    <citation type="submission" date="2018-01" db="EMBL/GenBank/DDBJ databases">
        <title>An insight into the sialome of Amazonian anophelines.</title>
        <authorList>
            <person name="Ribeiro J.M."/>
            <person name="Scarpassa V."/>
            <person name="Calvo E."/>
        </authorList>
    </citation>
    <scope>NUCLEOTIDE SEQUENCE</scope>
    <source>
        <tissue evidence="2">Salivary glands</tissue>
    </source>
</reference>
<keyword evidence="1" id="KW-0812">Transmembrane</keyword>